<evidence type="ECO:0000313" key="5">
    <source>
        <dbReference type="EMBL" id="TFY82391.1"/>
    </source>
</evidence>
<dbReference type="EMBL" id="SFCI01000113">
    <property type="protein sequence ID" value="TFY82391.1"/>
    <property type="molecule type" value="Genomic_DNA"/>
</dbReference>
<name>A0A4Z0A7Z3_9AGAM</name>
<dbReference type="PANTHER" id="PTHR15048:SF0">
    <property type="entry name" value="STARCH-BINDING DOMAIN-CONTAINING PROTEIN 1"/>
    <property type="match status" value="1"/>
</dbReference>
<dbReference type="AlphaFoldDB" id="A0A4Z0A7Z3"/>
<dbReference type="InterPro" id="IPR013783">
    <property type="entry name" value="Ig-like_fold"/>
</dbReference>
<dbReference type="SMART" id="SM01065">
    <property type="entry name" value="CBM_2"/>
    <property type="match status" value="1"/>
</dbReference>
<accession>A0A4Z0A7Z3</accession>
<evidence type="ECO:0000313" key="6">
    <source>
        <dbReference type="Proteomes" id="UP000298061"/>
    </source>
</evidence>
<comment type="caution">
    <text evidence="5">The sequence shown here is derived from an EMBL/GenBank/DDBJ whole genome shotgun (WGS) entry which is preliminary data.</text>
</comment>
<sequence length="153" mass="15809">MSAASSTFTTVTVATSSTGTCTPSSMSSTVTSMTTTSISQTSTSSASSTTSATPPAGSVFVTFIEQATVSSGQAIYVVGSIPQLANWAPANAIAMAPSPSPTWIVRTTLPANTYFEYKFVKKTSSGSVQWESDPNRNYRTPASGSVTLTSSFK</sequence>
<dbReference type="SUPFAM" id="SSF49452">
    <property type="entry name" value="Starch-binding domain-like"/>
    <property type="match status" value="1"/>
</dbReference>
<dbReference type="FunFam" id="2.60.40.10:FF:000552">
    <property type="entry name" value="Related to glucoamylase"/>
    <property type="match status" value="1"/>
</dbReference>
<dbReference type="OrthoDB" id="6123450at2759"/>
<dbReference type="Pfam" id="PF00686">
    <property type="entry name" value="CBM_20"/>
    <property type="match status" value="1"/>
</dbReference>
<dbReference type="GO" id="GO:0016020">
    <property type="term" value="C:membrane"/>
    <property type="evidence" value="ECO:0007669"/>
    <property type="project" value="TreeGrafter"/>
</dbReference>
<dbReference type="GO" id="GO:2001070">
    <property type="term" value="F:starch binding"/>
    <property type="evidence" value="ECO:0007669"/>
    <property type="project" value="InterPro"/>
</dbReference>
<keyword evidence="6" id="KW-1185">Reference proteome</keyword>
<organism evidence="5 6">
    <name type="scientific">Hericium alpestre</name>
    <dbReference type="NCBI Taxonomy" id="135208"/>
    <lineage>
        <taxon>Eukaryota</taxon>
        <taxon>Fungi</taxon>
        <taxon>Dikarya</taxon>
        <taxon>Basidiomycota</taxon>
        <taxon>Agaricomycotina</taxon>
        <taxon>Agaricomycetes</taxon>
        <taxon>Russulales</taxon>
        <taxon>Hericiaceae</taxon>
        <taxon>Hericium</taxon>
    </lineage>
</organism>
<dbReference type="InterPro" id="IPR002044">
    <property type="entry name" value="CBM20"/>
</dbReference>
<dbReference type="PROSITE" id="PS51166">
    <property type="entry name" value="CBM20"/>
    <property type="match status" value="1"/>
</dbReference>
<reference evidence="5 6" key="1">
    <citation type="submission" date="2019-02" db="EMBL/GenBank/DDBJ databases">
        <title>Genome sequencing of the rare red list fungi Hericium alpestre (H. flagellum).</title>
        <authorList>
            <person name="Buettner E."/>
            <person name="Kellner H."/>
        </authorList>
    </citation>
    <scope>NUCLEOTIDE SEQUENCE [LARGE SCALE GENOMIC DNA]</scope>
    <source>
        <strain evidence="5 6">DSM 108284</strain>
    </source>
</reference>
<dbReference type="GO" id="GO:0000272">
    <property type="term" value="P:polysaccharide catabolic process"/>
    <property type="evidence" value="ECO:0007669"/>
    <property type="project" value="UniProtKB-KW"/>
</dbReference>
<evidence type="ECO:0000256" key="2">
    <source>
        <dbReference type="ARBA" id="ARBA00023326"/>
    </source>
</evidence>
<dbReference type="Gene3D" id="2.60.40.10">
    <property type="entry name" value="Immunoglobulins"/>
    <property type="match status" value="1"/>
</dbReference>
<dbReference type="InterPro" id="IPR013784">
    <property type="entry name" value="Carb-bd-like_fold"/>
</dbReference>
<dbReference type="Proteomes" id="UP000298061">
    <property type="component" value="Unassembled WGS sequence"/>
</dbReference>
<feature type="region of interest" description="Disordered" evidence="3">
    <location>
        <begin position="129"/>
        <end position="153"/>
    </location>
</feature>
<keyword evidence="1" id="KW-0119">Carbohydrate metabolism</keyword>
<feature type="domain" description="CBM20" evidence="4">
    <location>
        <begin position="53"/>
        <end position="153"/>
    </location>
</feature>
<gene>
    <name evidence="5" type="ORF">EWM64_g1621</name>
</gene>
<dbReference type="STRING" id="135208.A0A4Z0A7Z3"/>
<protein>
    <recommendedName>
        <fullName evidence="4">CBM20 domain-containing protein</fullName>
    </recommendedName>
</protein>
<proteinExistence type="predicted"/>
<dbReference type="PANTHER" id="PTHR15048">
    <property type="entry name" value="STARCH-BINDING DOMAIN-CONTAINING PROTEIN 1"/>
    <property type="match status" value="1"/>
</dbReference>
<evidence type="ECO:0000256" key="1">
    <source>
        <dbReference type="ARBA" id="ARBA00023277"/>
    </source>
</evidence>
<evidence type="ECO:0000259" key="4">
    <source>
        <dbReference type="PROSITE" id="PS51166"/>
    </source>
</evidence>
<keyword evidence="2" id="KW-0624">Polysaccharide degradation</keyword>
<evidence type="ECO:0000256" key="3">
    <source>
        <dbReference type="SAM" id="MobiDB-lite"/>
    </source>
</evidence>